<evidence type="ECO:0000313" key="3">
    <source>
        <dbReference type="Proteomes" id="UP000309038"/>
    </source>
</evidence>
<keyword evidence="3" id="KW-1185">Reference proteome</keyword>
<evidence type="ECO:0000256" key="1">
    <source>
        <dbReference type="SAM" id="MobiDB-lite"/>
    </source>
</evidence>
<sequence>MAESEGTSNNAVRLTTIEEPAAVTEPKTTLTGTKDEVKAPATNGDTAKVDTAEGKTKSAGLTSGSRATAPNAEAAATEAVLINGSNAAIVPKPSDVGAESEDSQIGQAVLSPLGETPLKSTETPMDIEKEKDEDVVKPVSKLLPPEDPNSNQEKQVPDVQILQRNLGEDDLIFDTDGISILGNEVENGMRRGWKIKARSWRWAEPLLKETV</sequence>
<evidence type="ECO:0000313" key="2">
    <source>
        <dbReference type="EMBL" id="THG98476.1"/>
    </source>
</evidence>
<feature type="compositionally biased region" description="Basic and acidic residues" evidence="1">
    <location>
        <begin position="126"/>
        <end position="136"/>
    </location>
</feature>
<feature type="compositionally biased region" description="Basic and acidic residues" evidence="1">
    <location>
        <begin position="47"/>
        <end position="56"/>
    </location>
</feature>
<protein>
    <submittedName>
        <fullName evidence="2">Uncharacterized protein</fullName>
    </submittedName>
</protein>
<dbReference type="EMBL" id="SGPJ01000117">
    <property type="protein sequence ID" value="THG98476.1"/>
    <property type="molecule type" value="Genomic_DNA"/>
</dbReference>
<proteinExistence type="predicted"/>
<name>A0A4S4KKD9_9APHY</name>
<feature type="region of interest" description="Disordered" evidence="1">
    <location>
        <begin position="1"/>
        <end position="70"/>
    </location>
</feature>
<gene>
    <name evidence="2" type="ORF">EW026_g3720</name>
</gene>
<comment type="caution">
    <text evidence="2">The sequence shown here is derived from an EMBL/GenBank/DDBJ whole genome shotgun (WGS) entry which is preliminary data.</text>
</comment>
<feature type="compositionally biased region" description="Polar residues" evidence="1">
    <location>
        <begin position="1"/>
        <end position="13"/>
    </location>
</feature>
<accession>A0A4S4KKD9</accession>
<organism evidence="2 3">
    <name type="scientific">Hermanssonia centrifuga</name>
    <dbReference type="NCBI Taxonomy" id="98765"/>
    <lineage>
        <taxon>Eukaryota</taxon>
        <taxon>Fungi</taxon>
        <taxon>Dikarya</taxon>
        <taxon>Basidiomycota</taxon>
        <taxon>Agaricomycotina</taxon>
        <taxon>Agaricomycetes</taxon>
        <taxon>Polyporales</taxon>
        <taxon>Meruliaceae</taxon>
        <taxon>Hermanssonia</taxon>
    </lineage>
</organism>
<dbReference type="Proteomes" id="UP000309038">
    <property type="component" value="Unassembled WGS sequence"/>
</dbReference>
<dbReference type="AlphaFoldDB" id="A0A4S4KKD9"/>
<feature type="region of interest" description="Disordered" evidence="1">
    <location>
        <begin position="92"/>
        <end position="158"/>
    </location>
</feature>
<reference evidence="2 3" key="1">
    <citation type="submission" date="2019-02" db="EMBL/GenBank/DDBJ databases">
        <title>Genome sequencing of the rare red list fungi Phlebia centrifuga.</title>
        <authorList>
            <person name="Buettner E."/>
            <person name="Kellner H."/>
        </authorList>
    </citation>
    <scope>NUCLEOTIDE SEQUENCE [LARGE SCALE GENOMIC DNA]</scope>
    <source>
        <strain evidence="2 3">DSM 108282</strain>
    </source>
</reference>